<organism evidence="2 3">
    <name type="scientific">Bacillus cereus (strain ATCC 10987 / NRS 248)</name>
    <dbReference type="NCBI Taxonomy" id="222523"/>
    <lineage>
        <taxon>Bacteria</taxon>
        <taxon>Bacillati</taxon>
        <taxon>Bacillota</taxon>
        <taxon>Bacilli</taxon>
        <taxon>Bacillales</taxon>
        <taxon>Bacillaceae</taxon>
        <taxon>Bacillus</taxon>
        <taxon>Bacillus cereus group</taxon>
    </lineage>
</organism>
<evidence type="ECO:0000313" key="2">
    <source>
        <dbReference type="EMBL" id="AAS41841.1"/>
    </source>
</evidence>
<keyword evidence="1" id="KW-0812">Transmembrane</keyword>
<name>Q736H1_BACC1</name>
<dbReference type="HOGENOM" id="CLU_3149075_0_0_9"/>
<dbReference type="EMBL" id="AE017194">
    <property type="protein sequence ID" value="AAS41841.1"/>
    <property type="molecule type" value="Genomic_DNA"/>
</dbReference>
<keyword evidence="1" id="KW-0472">Membrane</keyword>
<dbReference type="KEGG" id="bca:BCE_2930"/>
<accession>Q736H1</accession>
<proteinExistence type="predicted"/>
<feature type="transmembrane region" description="Helical" evidence="1">
    <location>
        <begin position="7"/>
        <end position="27"/>
    </location>
</feature>
<gene>
    <name evidence="2" type="ordered locus">BCE_2930</name>
</gene>
<dbReference type="Proteomes" id="UP000002527">
    <property type="component" value="Chromosome"/>
</dbReference>
<sequence>MLLTYRIHIIIKVLFMYFQILFSAHFLSYCPTSYLFSVSILNKKGYGN</sequence>
<dbReference type="AlphaFoldDB" id="Q736H1"/>
<evidence type="ECO:0000313" key="3">
    <source>
        <dbReference type="Proteomes" id="UP000002527"/>
    </source>
</evidence>
<keyword evidence="1" id="KW-1133">Transmembrane helix</keyword>
<evidence type="ECO:0000256" key="1">
    <source>
        <dbReference type="SAM" id="Phobius"/>
    </source>
</evidence>
<protein>
    <submittedName>
        <fullName evidence="2">Uncharacterized protein</fullName>
    </submittedName>
</protein>
<reference evidence="2 3" key="1">
    <citation type="journal article" date="2004" name="Nucleic Acids Res.">
        <title>The genome sequence of Bacillus cereus ATCC 10987 reveals metabolic adaptations and a large plasmid related to Bacillus anthracis pXO1.</title>
        <authorList>
            <person name="Rasko D.A."/>
            <person name="Ravel J."/>
            <person name="Okstad O.A."/>
            <person name="Helgason E."/>
            <person name="Cer R.Z."/>
            <person name="Jiang L."/>
            <person name="Shores K.A."/>
            <person name="Fouts D.E."/>
            <person name="Tourasse N.J."/>
            <person name="Angiuoli S.V."/>
            <person name="Kolonay J."/>
            <person name="Nelson W.C."/>
            <person name="Kolsto A.-B."/>
            <person name="Fraser C.M."/>
            <person name="Read T.D."/>
        </authorList>
    </citation>
    <scope>NUCLEOTIDE SEQUENCE [LARGE SCALE GENOMIC DNA]</scope>
    <source>
        <strain evidence="3">ATCC 10987 / NRS 248</strain>
    </source>
</reference>